<organism evidence="2 3">
    <name type="scientific">Tremella mesenterica</name>
    <name type="common">Jelly fungus</name>
    <dbReference type="NCBI Taxonomy" id="5217"/>
    <lineage>
        <taxon>Eukaryota</taxon>
        <taxon>Fungi</taxon>
        <taxon>Dikarya</taxon>
        <taxon>Basidiomycota</taxon>
        <taxon>Agaricomycotina</taxon>
        <taxon>Tremellomycetes</taxon>
        <taxon>Tremellales</taxon>
        <taxon>Tremellaceae</taxon>
        <taxon>Tremella</taxon>
    </lineage>
</organism>
<dbReference type="OrthoDB" id="506498at2759"/>
<comment type="caution">
    <text evidence="2">The sequence shown here is derived from an EMBL/GenBank/DDBJ whole genome shotgun (WGS) entry which is preliminary data.</text>
</comment>
<evidence type="ECO:0000313" key="3">
    <source>
        <dbReference type="Proteomes" id="UP000289152"/>
    </source>
</evidence>
<sequence length="394" mass="45364">MEYAYALIDRGYVPDMVLRPVIRRLCRNRQREIDHGSLEANHAAKLSFISDLHHQPIAVHQDKANEQHYEIPTSFLRLCLGPRMKYSSCFWPTPTCSLVDAEDAILSLYCQEARLGLGLRGVGKPQTVNSVGPISSELSSVAHEKEKGVVGDAELRSWEKMGGIGKEGEGLKILDMGCGWGSLGLFFAEHYPLAEITMLSNSRTQKEYIDSIILDKGYEKVEVITGDVATYEFSPSQFTHILSIELLEHLRSYPLLFTKISTWLQPHGILYIHIFCHRTQPYLFLQKDGWMAQTFFTGGCMPSFDLFLYFQKQFTILDSKWMNGRQYSRTLEAWLKNQDKFQKDGLEILRKEMGCEEGEKTFWRFRVFFMACSEFFGMDQGETWGVGRYLFEKK</sequence>
<dbReference type="Pfam" id="PF02353">
    <property type="entry name" value="CMAS"/>
    <property type="match status" value="1"/>
</dbReference>
<dbReference type="STRING" id="5217.A0A4Q1BK90"/>
<evidence type="ECO:0000256" key="1">
    <source>
        <dbReference type="ARBA" id="ARBA00010815"/>
    </source>
</evidence>
<comment type="similarity">
    <text evidence="1">Belongs to the CFA/CMAS family.</text>
</comment>
<keyword evidence="3" id="KW-1185">Reference proteome</keyword>
<dbReference type="PANTHER" id="PTHR43832:SF1">
    <property type="entry name" value="S-ADENOSYL-L-METHIONINE-DEPENDENT METHYLTRANSFERASES SUPERFAMILY PROTEIN"/>
    <property type="match status" value="1"/>
</dbReference>
<evidence type="ECO:0000313" key="2">
    <source>
        <dbReference type="EMBL" id="RXK38188.1"/>
    </source>
</evidence>
<proteinExistence type="inferred from homology"/>
<dbReference type="Gene3D" id="3.40.50.150">
    <property type="entry name" value="Vaccinia Virus protein VP39"/>
    <property type="match status" value="2"/>
</dbReference>
<dbReference type="Proteomes" id="UP000289152">
    <property type="component" value="Unassembled WGS sequence"/>
</dbReference>
<gene>
    <name evidence="2" type="ORF">M231_04562</name>
</gene>
<dbReference type="SUPFAM" id="SSF53335">
    <property type="entry name" value="S-adenosyl-L-methionine-dependent methyltransferases"/>
    <property type="match status" value="1"/>
</dbReference>
<dbReference type="PANTHER" id="PTHR43832">
    <property type="match status" value="1"/>
</dbReference>
<dbReference type="AlphaFoldDB" id="A0A4Q1BK90"/>
<name>A0A4Q1BK90_TREME</name>
<evidence type="ECO:0008006" key="4">
    <source>
        <dbReference type="Google" id="ProtNLM"/>
    </source>
</evidence>
<dbReference type="VEuPathDB" id="FungiDB:TREMEDRAFT_35623"/>
<reference evidence="2 3" key="1">
    <citation type="submission" date="2016-06" db="EMBL/GenBank/DDBJ databases">
        <title>Evolution of pathogenesis and genome organization in the Tremellales.</title>
        <authorList>
            <person name="Cuomo C."/>
            <person name="Litvintseva A."/>
            <person name="Heitman J."/>
            <person name="Chen Y."/>
            <person name="Sun S."/>
            <person name="Springer D."/>
            <person name="Dromer F."/>
            <person name="Young S."/>
            <person name="Zeng Q."/>
            <person name="Chapman S."/>
            <person name="Gujja S."/>
            <person name="Saif S."/>
            <person name="Birren B."/>
        </authorList>
    </citation>
    <scope>NUCLEOTIDE SEQUENCE [LARGE SCALE GENOMIC DNA]</scope>
    <source>
        <strain evidence="2 3">ATCC 28783</strain>
    </source>
</reference>
<dbReference type="InParanoid" id="A0A4Q1BK90"/>
<dbReference type="InterPro" id="IPR029063">
    <property type="entry name" value="SAM-dependent_MTases_sf"/>
</dbReference>
<protein>
    <recommendedName>
        <fullName evidence="4">Cyclopropane-fatty-acyl-phospholipid synthase</fullName>
    </recommendedName>
</protein>
<dbReference type="EMBL" id="SDIL01000052">
    <property type="protein sequence ID" value="RXK38188.1"/>
    <property type="molecule type" value="Genomic_DNA"/>
</dbReference>
<dbReference type="CDD" id="cd02440">
    <property type="entry name" value="AdoMet_MTases"/>
    <property type="match status" value="1"/>
</dbReference>
<accession>A0A4Q1BK90</accession>